<dbReference type="AlphaFoldDB" id="A0A9P5PF86"/>
<gene>
    <name evidence="2" type="ORF">BDP27DRAFT_1367125</name>
</gene>
<dbReference type="OrthoDB" id="3066090at2759"/>
<dbReference type="Proteomes" id="UP000772434">
    <property type="component" value="Unassembled WGS sequence"/>
</dbReference>
<name>A0A9P5PF86_9AGAR</name>
<keyword evidence="1" id="KW-0812">Transmembrane</keyword>
<organism evidence="2 3">
    <name type="scientific">Rhodocollybia butyracea</name>
    <dbReference type="NCBI Taxonomy" id="206335"/>
    <lineage>
        <taxon>Eukaryota</taxon>
        <taxon>Fungi</taxon>
        <taxon>Dikarya</taxon>
        <taxon>Basidiomycota</taxon>
        <taxon>Agaricomycotina</taxon>
        <taxon>Agaricomycetes</taxon>
        <taxon>Agaricomycetidae</taxon>
        <taxon>Agaricales</taxon>
        <taxon>Marasmiineae</taxon>
        <taxon>Omphalotaceae</taxon>
        <taxon>Rhodocollybia</taxon>
    </lineage>
</organism>
<feature type="transmembrane region" description="Helical" evidence="1">
    <location>
        <begin position="14"/>
        <end position="35"/>
    </location>
</feature>
<keyword evidence="1" id="KW-0472">Membrane</keyword>
<evidence type="ECO:0000256" key="1">
    <source>
        <dbReference type="SAM" id="Phobius"/>
    </source>
</evidence>
<evidence type="ECO:0000313" key="3">
    <source>
        <dbReference type="Proteomes" id="UP000772434"/>
    </source>
</evidence>
<evidence type="ECO:0000313" key="2">
    <source>
        <dbReference type="EMBL" id="KAF9064544.1"/>
    </source>
</evidence>
<proteinExistence type="predicted"/>
<comment type="caution">
    <text evidence="2">The sequence shown here is derived from an EMBL/GenBank/DDBJ whole genome shotgun (WGS) entry which is preliminary data.</text>
</comment>
<accession>A0A9P5PF86</accession>
<keyword evidence="1" id="KW-1133">Transmembrane helix</keyword>
<sequence>MANPIVVSTLGPWFISYSFLTMLYGMGILQSWLYFHWYRNDHWSLKSICADHSVMGGYVHYSGKSFRGDILPTDDHLTQQLSSYLSEVTVQSYFAYVVYTYAIGSAGYCKWVRVLATDLKRSRGDYSHGYLWNSSWRDCINCSSCDEGLSYLCYWTSEPPLIPQLPATFACDLLITISLFITLRGKKPNIASGIDDMYPALAQTNTMLQKLMVNAVNRGFFDNNHCCSDPYFTSVFCLNYAFQSSLHFPEPFTSIWELYQAASFVGNNRKALGADALVL</sequence>
<keyword evidence="3" id="KW-1185">Reference proteome</keyword>
<reference evidence="2" key="1">
    <citation type="submission" date="2020-11" db="EMBL/GenBank/DDBJ databases">
        <authorList>
            <consortium name="DOE Joint Genome Institute"/>
            <person name="Ahrendt S."/>
            <person name="Riley R."/>
            <person name="Andreopoulos W."/>
            <person name="Labutti K."/>
            <person name="Pangilinan J."/>
            <person name="Ruiz-Duenas F.J."/>
            <person name="Barrasa J.M."/>
            <person name="Sanchez-Garcia M."/>
            <person name="Camarero S."/>
            <person name="Miyauchi S."/>
            <person name="Serrano A."/>
            <person name="Linde D."/>
            <person name="Babiker R."/>
            <person name="Drula E."/>
            <person name="Ayuso-Fernandez I."/>
            <person name="Pacheco R."/>
            <person name="Padilla G."/>
            <person name="Ferreira P."/>
            <person name="Barriuso J."/>
            <person name="Kellner H."/>
            <person name="Castanera R."/>
            <person name="Alfaro M."/>
            <person name="Ramirez L."/>
            <person name="Pisabarro A.G."/>
            <person name="Kuo A."/>
            <person name="Tritt A."/>
            <person name="Lipzen A."/>
            <person name="He G."/>
            <person name="Yan M."/>
            <person name="Ng V."/>
            <person name="Cullen D."/>
            <person name="Martin F."/>
            <person name="Rosso M.-N."/>
            <person name="Henrissat B."/>
            <person name="Hibbett D."/>
            <person name="Martinez A.T."/>
            <person name="Grigoriev I.V."/>
        </authorList>
    </citation>
    <scope>NUCLEOTIDE SEQUENCE</scope>
    <source>
        <strain evidence="2">AH 40177</strain>
    </source>
</reference>
<protein>
    <submittedName>
        <fullName evidence="2">Uncharacterized protein</fullName>
    </submittedName>
</protein>
<dbReference type="EMBL" id="JADNRY010000121">
    <property type="protein sequence ID" value="KAF9064544.1"/>
    <property type="molecule type" value="Genomic_DNA"/>
</dbReference>